<dbReference type="GO" id="GO:0016558">
    <property type="term" value="P:protein import into peroxisome matrix"/>
    <property type="evidence" value="ECO:0007669"/>
    <property type="project" value="TreeGrafter"/>
</dbReference>
<evidence type="ECO:0000313" key="3">
    <source>
        <dbReference type="Proteomes" id="UP000694395"/>
    </source>
</evidence>
<dbReference type="GeneTree" id="ENSGT01000000220187"/>
<reference evidence="2" key="1">
    <citation type="submission" date="2020-07" db="EMBL/GenBank/DDBJ databases">
        <title>A long reads based de novo assembly of the rainbow trout Arlee double haploid line genome.</title>
        <authorList>
            <person name="Gao G."/>
            <person name="Palti Y."/>
        </authorList>
    </citation>
    <scope>NUCLEOTIDE SEQUENCE [LARGE SCALE GENOMIC DNA]</scope>
</reference>
<dbReference type="GO" id="GO:0005778">
    <property type="term" value="C:peroxisomal membrane"/>
    <property type="evidence" value="ECO:0007669"/>
    <property type="project" value="InterPro"/>
</dbReference>
<organism evidence="2 3">
    <name type="scientific">Oncorhynchus mykiss</name>
    <name type="common">Rainbow trout</name>
    <name type="synonym">Salmo gairdneri</name>
    <dbReference type="NCBI Taxonomy" id="8022"/>
    <lineage>
        <taxon>Eukaryota</taxon>
        <taxon>Metazoa</taxon>
        <taxon>Chordata</taxon>
        <taxon>Craniata</taxon>
        <taxon>Vertebrata</taxon>
        <taxon>Euteleostomi</taxon>
        <taxon>Actinopterygii</taxon>
        <taxon>Neopterygii</taxon>
        <taxon>Teleostei</taxon>
        <taxon>Protacanthopterygii</taxon>
        <taxon>Salmoniformes</taxon>
        <taxon>Salmonidae</taxon>
        <taxon>Salmoninae</taxon>
        <taxon>Oncorhynchus</taxon>
    </lineage>
</organism>
<feature type="transmembrane region" description="Helical" evidence="1">
    <location>
        <begin position="32"/>
        <end position="52"/>
    </location>
</feature>
<dbReference type="Pfam" id="PF07163">
    <property type="entry name" value="Pex26"/>
    <property type="match status" value="1"/>
</dbReference>
<dbReference type="AlphaFoldDB" id="A0A8C7Q4Y1"/>
<accession>A0A8C7Q4Y1</accession>
<protein>
    <submittedName>
        <fullName evidence="2">Uncharacterized protein</fullName>
    </submittedName>
</protein>
<keyword evidence="1" id="KW-1133">Transmembrane helix</keyword>
<evidence type="ECO:0000313" key="2">
    <source>
        <dbReference type="Ensembl" id="ENSOMYP00000031375.1"/>
    </source>
</evidence>
<dbReference type="Proteomes" id="UP000694395">
    <property type="component" value="Chromosome 15"/>
</dbReference>
<dbReference type="PANTHER" id="PTHR16262">
    <property type="entry name" value="PEROXISOME ASSEMBLY PROTEIN 26"/>
    <property type="match status" value="1"/>
</dbReference>
<proteinExistence type="predicted"/>
<dbReference type="PANTHER" id="PTHR16262:SF2">
    <property type="entry name" value="PEROXISOME ASSEMBLY PROTEIN 26"/>
    <property type="match status" value="1"/>
</dbReference>
<keyword evidence="3" id="KW-1185">Reference proteome</keyword>
<dbReference type="InterPro" id="IPR010797">
    <property type="entry name" value="Pex26"/>
</dbReference>
<reference evidence="2" key="2">
    <citation type="submission" date="2025-08" db="UniProtKB">
        <authorList>
            <consortium name="Ensembl"/>
        </authorList>
    </citation>
    <scope>IDENTIFICATION</scope>
</reference>
<reference evidence="2" key="3">
    <citation type="submission" date="2025-09" db="UniProtKB">
        <authorList>
            <consortium name="Ensembl"/>
        </authorList>
    </citation>
    <scope>IDENTIFICATION</scope>
</reference>
<dbReference type="GO" id="GO:0044877">
    <property type="term" value="F:protein-containing complex binding"/>
    <property type="evidence" value="ECO:0007669"/>
    <property type="project" value="InterPro"/>
</dbReference>
<dbReference type="GO" id="GO:0051117">
    <property type="term" value="F:ATPase binding"/>
    <property type="evidence" value="ECO:0007669"/>
    <property type="project" value="TreeGrafter"/>
</dbReference>
<name>A0A8C7Q4Y1_ONCMY</name>
<keyword evidence="1" id="KW-0472">Membrane</keyword>
<dbReference type="GO" id="GO:0045046">
    <property type="term" value="P:protein import into peroxisome membrane"/>
    <property type="evidence" value="ECO:0007669"/>
    <property type="project" value="InterPro"/>
</dbReference>
<dbReference type="Ensembl" id="ENSOMYT00000034205.2">
    <property type="protein sequence ID" value="ENSOMYP00000031375.1"/>
    <property type="gene ID" value="ENSOMYG00000014662.2"/>
</dbReference>
<keyword evidence="1" id="KW-0812">Transmembrane</keyword>
<sequence>MVRGDFQAAFDTCERGLESILNAAQKDSRWVLILRICSAFMTWSLLHCIIGLNRCPSDFQVWGVEGCTQHCGDSTIVLYTVDTGHCGEVRGIAFTEDQKQTNQNQIKSLDIVENKENLSQEQSPSLSPNPSAVIQKLEALLRLLNRGLSVASAGSFPIHRVFLAVVLFYMLFVRMDPAHPSSFPWISQMLQMLKQMWDAMFAPYYRA</sequence>
<evidence type="ECO:0000256" key="1">
    <source>
        <dbReference type="SAM" id="Phobius"/>
    </source>
</evidence>
<feature type="transmembrane region" description="Helical" evidence="1">
    <location>
        <begin position="150"/>
        <end position="172"/>
    </location>
</feature>